<dbReference type="InterPro" id="IPR011877">
    <property type="entry name" value="Ribokinase"/>
</dbReference>
<feature type="active site" description="Proton acceptor" evidence="12">
    <location>
        <position position="263"/>
    </location>
</feature>
<comment type="subunit">
    <text evidence="12">Homodimer.</text>
</comment>
<feature type="binding site" evidence="12">
    <location>
        <begin position="47"/>
        <end position="51"/>
    </location>
    <ligand>
        <name>substrate</name>
    </ligand>
</feature>
<evidence type="ECO:0000256" key="2">
    <source>
        <dbReference type="ARBA" id="ARBA00012035"/>
    </source>
</evidence>
<feature type="domain" description="Carbohydrate kinase PfkB" evidence="13">
    <location>
        <begin position="12"/>
        <end position="302"/>
    </location>
</feature>
<evidence type="ECO:0000313" key="15">
    <source>
        <dbReference type="Proteomes" id="UP000887222"/>
    </source>
</evidence>
<comment type="subcellular location">
    <subcellularLocation>
        <location evidence="12">Cytoplasm</location>
    </subcellularLocation>
</comment>
<dbReference type="PANTHER" id="PTHR10584:SF166">
    <property type="entry name" value="RIBOKINASE"/>
    <property type="match status" value="1"/>
</dbReference>
<comment type="similarity">
    <text evidence="1">Belongs to the carbohydrate kinase pfkB family.</text>
</comment>
<dbReference type="InterPro" id="IPR011611">
    <property type="entry name" value="PfkB_dom"/>
</dbReference>
<dbReference type="Proteomes" id="UP000887222">
    <property type="component" value="Unassembled WGS sequence"/>
</dbReference>
<evidence type="ECO:0000256" key="10">
    <source>
        <dbReference type="ARBA" id="ARBA00022958"/>
    </source>
</evidence>
<keyword evidence="12" id="KW-0963">Cytoplasm</keyword>
<feature type="binding site" evidence="12">
    <location>
        <position position="296"/>
    </location>
    <ligand>
        <name>K(+)</name>
        <dbReference type="ChEBI" id="CHEBI:29103"/>
    </ligand>
</feature>
<comment type="caution">
    <text evidence="12">Lacks conserved residue(s) required for the propagation of feature annotation.</text>
</comment>
<comment type="similarity">
    <text evidence="12">Belongs to the carbohydrate kinase PfkB family. Ribokinase subfamily.</text>
</comment>
<feature type="binding site" evidence="12">
    <location>
        <begin position="19"/>
        <end position="21"/>
    </location>
    <ligand>
        <name>substrate</name>
    </ligand>
</feature>
<evidence type="ECO:0000256" key="3">
    <source>
        <dbReference type="ARBA" id="ARBA00016943"/>
    </source>
</evidence>
<keyword evidence="5 12" id="KW-0479">Metal-binding</keyword>
<accession>A0ABQ4Q027</accession>
<dbReference type="HAMAP" id="MF_01987">
    <property type="entry name" value="Ribokinase"/>
    <property type="match status" value="1"/>
</dbReference>
<proteinExistence type="inferred from homology"/>
<evidence type="ECO:0000313" key="14">
    <source>
        <dbReference type="EMBL" id="GIZ50134.1"/>
    </source>
</evidence>
<protein>
    <recommendedName>
        <fullName evidence="3 12">Ribokinase</fullName>
        <shortName evidence="12">RK</shortName>
        <ecNumber evidence="2 12">2.7.1.15</ecNumber>
    </recommendedName>
</protein>
<dbReference type="EMBL" id="BPMK01000001">
    <property type="protein sequence ID" value="GIZ50134.1"/>
    <property type="molecule type" value="Genomic_DNA"/>
</dbReference>
<sequence>MTRNNSPSAPAVLALGSINADFQVRIARRPEVSETLIASDFTRLSGGKSANVAWLAARLGVPVRLYGHVGDDDLAEQALAPLRRAGIPLDGVRRVAGQATGVSMITVPPDGKKGIVLAPNANHAWDEAACAALAGAIRGCPPESVLATNGEIPAAALRAAMRAARETGIACLLDPSPADAIGDDLIALADFLAPNAGEAQQLCGFSFDDAQGALRAARALRERGAGVVCVKLADGGCVAWDGGRALHVPPAPVEVVDSTGAGDAFAGALAVALLERRPLEEAVRFAVAASHLAVTGWGSQPAYPGREAIGDMMRRLEARGDAQ</sequence>
<dbReference type="SUPFAM" id="SSF53613">
    <property type="entry name" value="Ribokinase-like"/>
    <property type="match status" value="1"/>
</dbReference>
<feature type="binding site" evidence="12">
    <location>
        <position position="151"/>
    </location>
    <ligand>
        <name>substrate</name>
    </ligand>
</feature>
<dbReference type="PROSITE" id="PS00584">
    <property type="entry name" value="PFKB_KINASES_2"/>
    <property type="match status" value="1"/>
</dbReference>
<dbReference type="InterPro" id="IPR002173">
    <property type="entry name" value="Carboh/pur_kinase_PfkB_CS"/>
</dbReference>
<keyword evidence="8 12" id="KW-0067">ATP-binding</keyword>
<keyword evidence="11 12" id="KW-0119">Carbohydrate metabolism</keyword>
<evidence type="ECO:0000256" key="6">
    <source>
        <dbReference type="ARBA" id="ARBA00022741"/>
    </source>
</evidence>
<evidence type="ECO:0000256" key="11">
    <source>
        <dbReference type="ARBA" id="ARBA00023277"/>
    </source>
</evidence>
<comment type="caution">
    <text evidence="14">The sequence shown here is derived from an EMBL/GenBank/DDBJ whole genome shotgun (WGS) entry which is preliminary data.</text>
</comment>
<feature type="binding site" evidence="12">
    <location>
        <position position="293"/>
    </location>
    <ligand>
        <name>K(+)</name>
        <dbReference type="ChEBI" id="CHEBI:29103"/>
    </ligand>
</feature>
<evidence type="ECO:0000256" key="12">
    <source>
        <dbReference type="HAMAP-Rule" id="MF_01987"/>
    </source>
</evidence>
<feature type="binding site" evidence="12">
    <location>
        <position position="257"/>
    </location>
    <ligand>
        <name>K(+)</name>
        <dbReference type="ChEBI" id="CHEBI:29103"/>
    </ligand>
</feature>
<keyword evidence="7 12" id="KW-0418">Kinase</keyword>
<comment type="function">
    <text evidence="12">Catalyzes the phosphorylation of ribose at O-5 in a reaction requiring ATP and magnesium. The resulting D-ribose-5-phosphate can then be used either for sythesis of nucleotides, histidine, and tryptophan, or as a component of the pentose phosphate pathway.</text>
</comment>
<evidence type="ECO:0000259" key="13">
    <source>
        <dbReference type="Pfam" id="PF00294"/>
    </source>
</evidence>
<dbReference type="CDD" id="cd01174">
    <property type="entry name" value="ribokinase"/>
    <property type="match status" value="1"/>
</dbReference>
<evidence type="ECO:0000256" key="9">
    <source>
        <dbReference type="ARBA" id="ARBA00022842"/>
    </source>
</evidence>
<keyword evidence="15" id="KW-1185">Reference proteome</keyword>
<comment type="pathway">
    <text evidence="12">Carbohydrate metabolism; D-ribose degradation; D-ribose 5-phosphate from beta-D-ribopyranose: step 2/2.</text>
</comment>
<feature type="binding site" evidence="12">
    <location>
        <position position="298"/>
    </location>
    <ligand>
        <name>K(+)</name>
        <dbReference type="ChEBI" id="CHEBI:29103"/>
    </ligand>
</feature>
<reference evidence="14 15" key="1">
    <citation type="journal article" date="2022" name="Int. J. Syst. Evol. Microbiol.">
        <title>Noviherbaspirillum aridicola sp. nov., isolated from an arid soil in Pakistan.</title>
        <authorList>
            <person name="Khan I.U."/>
            <person name="Saqib M."/>
            <person name="Amin A."/>
            <person name="Hussain F."/>
            <person name="Li L."/>
            <person name="Liu Y.H."/>
            <person name="Fang B.Z."/>
            <person name="Ahmed I."/>
            <person name="Li W.J."/>
        </authorList>
    </citation>
    <scope>NUCLEOTIDE SEQUENCE [LARGE SCALE GENOMIC DNA]</scope>
    <source>
        <strain evidence="14 15">NCCP-691</strain>
    </source>
</reference>
<keyword evidence="6 12" id="KW-0547">Nucleotide-binding</keyword>
<dbReference type="PANTHER" id="PTHR10584">
    <property type="entry name" value="SUGAR KINASE"/>
    <property type="match status" value="1"/>
</dbReference>
<dbReference type="InterPro" id="IPR002139">
    <property type="entry name" value="Ribo/fructo_kinase"/>
</dbReference>
<comment type="catalytic activity">
    <reaction evidence="12">
        <text>D-ribose + ATP = D-ribose 5-phosphate + ADP + H(+)</text>
        <dbReference type="Rhea" id="RHEA:13697"/>
        <dbReference type="ChEBI" id="CHEBI:15378"/>
        <dbReference type="ChEBI" id="CHEBI:30616"/>
        <dbReference type="ChEBI" id="CHEBI:47013"/>
        <dbReference type="ChEBI" id="CHEBI:78346"/>
        <dbReference type="ChEBI" id="CHEBI:456216"/>
        <dbReference type="EC" id="2.7.1.15"/>
    </reaction>
</comment>
<comment type="activity regulation">
    <text evidence="12">Activated by a monovalent cation that binds near, but not in, the active site. The most likely occupant of the site in vivo is potassium. Ion binding induces a conformational change that may alter substrate affinity.</text>
</comment>
<dbReference type="Pfam" id="PF00294">
    <property type="entry name" value="PfkB"/>
    <property type="match status" value="1"/>
</dbReference>
<evidence type="ECO:0000256" key="8">
    <source>
        <dbReference type="ARBA" id="ARBA00022840"/>
    </source>
</evidence>
<evidence type="ECO:0000256" key="4">
    <source>
        <dbReference type="ARBA" id="ARBA00022679"/>
    </source>
</evidence>
<evidence type="ECO:0000256" key="5">
    <source>
        <dbReference type="ARBA" id="ARBA00022723"/>
    </source>
</evidence>
<keyword evidence="4 12" id="KW-0808">Transferase</keyword>
<feature type="binding site" evidence="12">
    <location>
        <position position="263"/>
    </location>
    <ligand>
        <name>substrate</name>
    </ligand>
</feature>
<name>A0ABQ4Q027_9BURK</name>
<evidence type="ECO:0000256" key="7">
    <source>
        <dbReference type="ARBA" id="ARBA00022777"/>
    </source>
</evidence>
<feature type="binding site" evidence="12">
    <location>
        <position position="259"/>
    </location>
    <ligand>
        <name>K(+)</name>
        <dbReference type="ChEBI" id="CHEBI:29103"/>
    </ligand>
</feature>
<organism evidence="14 15">
    <name type="scientific">Noviherbaspirillum aridicola</name>
    <dbReference type="NCBI Taxonomy" id="2849687"/>
    <lineage>
        <taxon>Bacteria</taxon>
        <taxon>Pseudomonadati</taxon>
        <taxon>Pseudomonadota</taxon>
        <taxon>Betaproteobacteria</taxon>
        <taxon>Burkholderiales</taxon>
        <taxon>Oxalobacteraceae</taxon>
        <taxon>Noviherbaspirillum</taxon>
    </lineage>
</organism>
<dbReference type="InterPro" id="IPR029056">
    <property type="entry name" value="Ribokinase-like"/>
</dbReference>
<dbReference type="EC" id="2.7.1.15" evidence="2 12"/>
<dbReference type="PRINTS" id="PR00990">
    <property type="entry name" value="RIBOKINASE"/>
</dbReference>
<keyword evidence="10 12" id="KW-0630">Potassium</keyword>
<dbReference type="RefSeq" id="WP_220806321.1">
    <property type="nucleotide sequence ID" value="NZ_BPMK01000001.1"/>
</dbReference>
<keyword evidence="9 12" id="KW-0460">Magnesium</keyword>
<feature type="binding site" evidence="12">
    <location>
        <begin position="262"/>
        <end position="263"/>
    </location>
    <ligand>
        <name>ATP</name>
        <dbReference type="ChEBI" id="CHEBI:30616"/>
    </ligand>
</feature>
<evidence type="ECO:0000256" key="1">
    <source>
        <dbReference type="ARBA" id="ARBA00005380"/>
    </source>
</evidence>
<dbReference type="Gene3D" id="3.40.1190.20">
    <property type="match status" value="1"/>
</dbReference>
<gene>
    <name evidence="12 14" type="primary">rbsK</name>
    <name evidence="14" type="ORF">NCCP691_01480</name>
</gene>
<comment type="cofactor">
    <cofactor evidence="12">
        <name>Mg(2+)</name>
        <dbReference type="ChEBI" id="CHEBI:18420"/>
    </cofactor>
    <text evidence="12">Requires a divalent cation, most likely magnesium in vivo, as an electrophilic catalyst to aid phosphoryl group transfer. It is the chelate of the metal and the nucleotide that is the actual substrate.</text>
</comment>
<feature type="binding site" evidence="12">
    <location>
        <position position="195"/>
    </location>
    <ligand>
        <name>ATP</name>
        <dbReference type="ChEBI" id="CHEBI:30616"/>
    </ligand>
</feature>